<sequence>MKTTLLFAFLGLCTLALGQAEAAFLDRNYEFQDGLYLSLASFQADSPDISINDLEGRLVTNDDTGLTKSDYLAMKSDTGAQEIDLQNVWGIALDGHPYIRISENTGDRQFATFAKVRVRGAICYFTFDSEVERYIEVKAYNPLNGKPFRRGRVKNMETVNNKRILRFDTGEVAPLTRENLLAWVQDDPQLTEAVTALEGEDISEKLYRSMLIYDDRHPVFITRKD</sequence>
<proteinExistence type="predicted"/>
<keyword evidence="1" id="KW-0732">Signal</keyword>
<gene>
    <name evidence="2" type="ORF">CRP01_00480</name>
</gene>
<dbReference type="AlphaFoldDB" id="A0A2D0NIV2"/>
<organism evidence="2 3">
    <name type="scientific">Flavilitoribacter nigricans (strain ATCC 23147 / DSM 23189 / NBRC 102662 / NCIMB 1420 / SS-2)</name>
    <name type="common">Lewinella nigricans</name>
    <dbReference type="NCBI Taxonomy" id="1122177"/>
    <lineage>
        <taxon>Bacteria</taxon>
        <taxon>Pseudomonadati</taxon>
        <taxon>Bacteroidota</taxon>
        <taxon>Saprospiria</taxon>
        <taxon>Saprospirales</taxon>
        <taxon>Lewinellaceae</taxon>
        <taxon>Flavilitoribacter</taxon>
    </lineage>
</organism>
<dbReference type="EMBL" id="PDUD01000001">
    <property type="protein sequence ID" value="PHN08422.1"/>
    <property type="molecule type" value="Genomic_DNA"/>
</dbReference>
<dbReference type="RefSeq" id="WP_099148014.1">
    <property type="nucleotide sequence ID" value="NZ_PDUD01000001.1"/>
</dbReference>
<protein>
    <submittedName>
        <fullName evidence="2">Uncharacterized protein</fullName>
    </submittedName>
</protein>
<feature type="signal peptide" evidence="1">
    <location>
        <begin position="1"/>
        <end position="22"/>
    </location>
</feature>
<reference evidence="2 3" key="1">
    <citation type="submission" date="2017-10" db="EMBL/GenBank/DDBJ databases">
        <title>The draft genome sequence of Lewinella nigricans NBRC 102662.</title>
        <authorList>
            <person name="Wang K."/>
        </authorList>
    </citation>
    <scope>NUCLEOTIDE SEQUENCE [LARGE SCALE GENOMIC DNA]</scope>
    <source>
        <strain evidence="2 3">NBRC 102662</strain>
    </source>
</reference>
<dbReference type="OrthoDB" id="1491160at2"/>
<evidence type="ECO:0000256" key="1">
    <source>
        <dbReference type="SAM" id="SignalP"/>
    </source>
</evidence>
<evidence type="ECO:0000313" key="2">
    <source>
        <dbReference type="EMBL" id="PHN08422.1"/>
    </source>
</evidence>
<accession>A0A2D0NIV2</accession>
<keyword evidence="3" id="KW-1185">Reference proteome</keyword>
<name>A0A2D0NIV2_FLAN2</name>
<dbReference type="Proteomes" id="UP000223913">
    <property type="component" value="Unassembled WGS sequence"/>
</dbReference>
<feature type="chain" id="PRO_5013402026" evidence="1">
    <location>
        <begin position="23"/>
        <end position="225"/>
    </location>
</feature>
<comment type="caution">
    <text evidence="2">The sequence shown here is derived from an EMBL/GenBank/DDBJ whole genome shotgun (WGS) entry which is preliminary data.</text>
</comment>
<evidence type="ECO:0000313" key="3">
    <source>
        <dbReference type="Proteomes" id="UP000223913"/>
    </source>
</evidence>